<accession>A0A507AL13</accession>
<feature type="chain" id="PRO_5021295130" evidence="1">
    <location>
        <begin position="21"/>
        <end position="289"/>
    </location>
</feature>
<feature type="signal peptide" evidence="1">
    <location>
        <begin position="1"/>
        <end position="20"/>
    </location>
</feature>
<dbReference type="OrthoDB" id="4359806at2759"/>
<sequence length="289" mass="32086">MKLHTLEVMVLSGLVSTVAARSGSRHEKPKLPPTKVENFTWSDPFANEAISGFKVACEVKRTFAASEFLLHDLYEDEPLGLWPYAGALRKFFIGRPYPGSWDGMDPHQYDRSVLKMAYSALPVEVREWIETQEQTEGKGKGLFAVYEKPQDAKTQVKATADLSLPEKEPKARAPDDKRITIFAPGALYEILPLFVAGDSDCKGQCGIHITKGRSLLMLTVVTPPGDLLDLARYTQELKQGAVVGWIQHKAPDRSKSRRDIEFTIRVQILDNGDMPLAGQDSVASGKDEL</sequence>
<keyword evidence="1" id="KW-0732">Signal</keyword>
<organism evidence="2 3">
    <name type="scientific">Thyridium curvatum</name>
    <dbReference type="NCBI Taxonomy" id="1093900"/>
    <lineage>
        <taxon>Eukaryota</taxon>
        <taxon>Fungi</taxon>
        <taxon>Dikarya</taxon>
        <taxon>Ascomycota</taxon>
        <taxon>Pezizomycotina</taxon>
        <taxon>Sordariomycetes</taxon>
        <taxon>Sordariomycetidae</taxon>
        <taxon>Thyridiales</taxon>
        <taxon>Thyridiaceae</taxon>
        <taxon>Thyridium</taxon>
    </lineage>
</organism>
<keyword evidence="3" id="KW-1185">Reference proteome</keyword>
<evidence type="ECO:0000313" key="2">
    <source>
        <dbReference type="EMBL" id="TPX10362.1"/>
    </source>
</evidence>
<proteinExistence type="predicted"/>
<evidence type="ECO:0000256" key="1">
    <source>
        <dbReference type="SAM" id="SignalP"/>
    </source>
</evidence>
<dbReference type="GeneID" id="41976214"/>
<reference evidence="2 3" key="1">
    <citation type="submission" date="2019-06" db="EMBL/GenBank/DDBJ databases">
        <title>Draft genome sequence of the filamentous fungus Phialemoniopsis curvata isolated from diesel fuel.</title>
        <authorList>
            <person name="Varaljay V.A."/>
            <person name="Lyon W.J."/>
            <person name="Crouch A.L."/>
            <person name="Drake C.E."/>
            <person name="Hollomon J.M."/>
            <person name="Nadeau L.J."/>
            <person name="Nunn H.S."/>
            <person name="Stevenson B.S."/>
            <person name="Bojanowski C.L."/>
            <person name="Crookes-Goodson W.J."/>
        </authorList>
    </citation>
    <scope>NUCLEOTIDE SEQUENCE [LARGE SCALE GENOMIC DNA]</scope>
    <source>
        <strain evidence="2 3">D216</strain>
    </source>
</reference>
<comment type="caution">
    <text evidence="2">The sequence shown here is derived from an EMBL/GenBank/DDBJ whole genome shotgun (WGS) entry which is preliminary data.</text>
</comment>
<dbReference type="Proteomes" id="UP000319257">
    <property type="component" value="Unassembled WGS sequence"/>
</dbReference>
<name>A0A507AL13_9PEZI</name>
<protein>
    <submittedName>
        <fullName evidence="2">Uncharacterized protein</fullName>
    </submittedName>
</protein>
<dbReference type="InParanoid" id="A0A507AL13"/>
<dbReference type="RefSeq" id="XP_030992073.1">
    <property type="nucleotide sequence ID" value="XM_031143657.1"/>
</dbReference>
<dbReference type="EMBL" id="SKBQ01000059">
    <property type="protein sequence ID" value="TPX10362.1"/>
    <property type="molecule type" value="Genomic_DNA"/>
</dbReference>
<gene>
    <name evidence="2" type="ORF">E0L32_008767</name>
</gene>
<evidence type="ECO:0000313" key="3">
    <source>
        <dbReference type="Proteomes" id="UP000319257"/>
    </source>
</evidence>
<dbReference type="AlphaFoldDB" id="A0A507AL13"/>